<dbReference type="AlphaFoldDB" id="A0A9X7I6K9"/>
<dbReference type="RefSeq" id="WP_101755143.1">
    <property type="nucleotide sequence ID" value="NZ_CP136962.1"/>
</dbReference>
<reference evidence="1 2" key="2">
    <citation type="submission" date="2023-10" db="EMBL/GenBank/DDBJ databases">
        <authorList>
            <person name="Choi B."/>
        </authorList>
    </citation>
    <scope>NUCLEOTIDE SEQUENCE [LARGE SCALE GENOMIC DNA]</scope>
    <source>
        <strain evidence="1 2">UMB0023</strain>
    </source>
</reference>
<gene>
    <name evidence="1" type="ORF">CYJ98_002410</name>
</gene>
<accession>A0A9X7I6K9</accession>
<dbReference type="Proteomes" id="UP000234781">
    <property type="component" value="Chromosome"/>
</dbReference>
<organism evidence="1 2">
    <name type="scientific">Neisseria perflava</name>
    <dbReference type="NCBI Taxonomy" id="33053"/>
    <lineage>
        <taxon>Bacteria</taxon>
        <taxon>Pseudomonadati</taxon>
        <taxon>Pseudomonadota</taxon>
        <taxon>Betaproteobacteria</taxon>
        <taxon>Neisseriales</taxon>
        <taxon>Neisseriaceae</taxon>
        <taxon>Neisseria</taxon>
    </lineage>
</organism>
<protein>
    <submittedName>
        <fullName evidence="1">HEPN domain-containing protein</fullName>
    </submittedName>
</protein>
<dbReference type="EMBL" id="CP136962">
    <property type="protein sequence ID" value="WOS98529.1"/>
    <property type="molecule type" value="Genomic_DNA"/>
</dbReference>
<reference evidence="2" key="1">
    <citation type="submission" date="2017-12" db="EMBL/GenBank/DDBJ databases">
        <title>Phylogenetic diversity of female urinary microbiome.</title>
        <authorList>
            <person name="Thomas-White K."/>
            <person name="Wolfe A.J."/>
        </authorList>
    </citation>
    <scope>NUCLEOTIDE SEQUENCE [LARGE SCALE GENOMIC DNA]</scope>
    <source>
        <strain evidence="2">UMB0023</strain>
    </source>
</reference>
<sequence>MKLSGIKTYYQEHKNTYSEHFRLRIHRSLSWLEKAEERWSVQDWDFAFQSMWIAFNAAYAYELDGRTMPADRNKFQTFLNKVCALDTDKQIYALVWKEFSGAIRSLLGNRYVFQEFWDFHNGYISEAAYLECFEKERRKVNAALAAQDTATVLFVLFDRLYTLRNQMVHGGATYNSSANREQLKDACKILGSILPVMLSIIQKNADKDWGKPFYPFVKED</sequence>
<name>A0A9X7I6K9_NEIPE</name>
<keyword evidence="2" id="KW-1185">Reference proteome</keyword>
<evidence type="ECO:0000313" key="1">
    <source>
        <dbReference type="EMBL" id="WOS98529.1"/>
    </source>
</evidence>
<proteinExistence type="predicted"/>
<evidence type="ECO:0000313" key="2">
    <source>
        <dbReference type="Proteomes" id="UP000234781"/>
    </source>
</evidence>